<dbReference type="OrthoDB" id="2971563at2"/>
<name>D7BNQ8_ARCHD</name>
<evidence type="ECO:0000313" key="7">
    <source>
        <dbReference type="Proteomes" id="UP000000376"/>
    </source>
</evidence>
<keyword evidence="7" id="KW-1185">Reference proteome</keyword>
<comment type="cofactor">
    <cofactor evidence="1">
        <name>Zn(2+)</name>
        <dbReference type="ChEBI" id="CHEBI:29105"/>
    </cofactor>
</comment>
<gene>
    <name evidence="6" type="ordered locus">Arch_0831</name>
</gene>
<dbReference type="CDD" id="cd06262">
    <property type="entry name" value="metallo-hydrolase-like_MBL-fold"/>
    <property type="match status" value="1"/>
</dbReference>
<keyword evidence="3 6" id="KW-0378">Hydrolase</keyword>
<evidence type="ECO:0000256" key="3">
    <source>
        <dbReference type="ARBA" id="ARBA00022801"/>
    </source>
</evidence>
<dbReference type="Proteomes" id="UP000000376">
    <property type="component" value="Chromosome"/>
</dbReference>
<reference evidence="6 7" key="1">
    <citation type="journal article" date="2010" name="Stand. Genomic Sci.">
        <title>Complete genome sequence of Arcanobacterium haemolyticum type strain (11018).</title>
        <authorList>
            <person name="Yasawong M."/>
            <person name="Teshima H."/>
            <person name="Lapidus A."/>
            <person name="Nolan M."/>
            <person name="Lucas S."/>
            <person name="Glavina Del Rio T."/>
            <person name="Tice H."/>
            <person name="Cheng J."/>
            <person name="Bruce D."/>
            <person name="Detter C."/>
            <person name="Tapia R."/>
            <person name="Han C."/>
            <person name="Goodwin L."/>
            <person name="Pitluck S."/>
            <person name="Liolios K."/>
            <person name="Ivanova N."/>
            <person name="Mavromatis K."/>
            <person name="Mikhailova N."/>
            <person name="Pati A."/>
            <person name="Chen A."/>
            <person name="Palaniappan K."/>
            <person name="Land M."/>
            <person name="Hauser L."/>
            <person name="Chang Y."/>
            <person name="Jeffries C."/>
            <person name="Rohde M."/>
            <person name="Sikorski J."/>
            <person name="Pukall R."/>
            <person name="Goker M."/>
            <person name="Woyke T."/>
            <person name="Bristow J."/>
            <person name="Eisen J."/>
            <person name="Markowitz V."/>
            <person name="Hugenholtz P."/>
            <person name="Kyrpides N."/>
            <person name="Klenk H."/>
        </authorList>
    </citation>
    <scope>NUCLEOTIDE SEQUENCE [LARGE SCALE GENOMIC DNA]</scope>
    <source>
        <strain evidence="7">ATCC 9345 / DSM 20595 / CCUG 17215 / LMG 16163 / NBRC 15585 / NCTC 8452 / 11018</strain>
    </source>
</reference>
<dbReference type="HOGENOM" id="CLU_030571_5_0_11"/>
<keyword evidence="4" id="KW-0862">Zinc</keyword>
<keyword evidence="2" id="KW-0479">Metal-binding</keyword>
<dbReference type="eggNOG" id="COG0491">
    <property type="taxonomic scope" value="Bacteria"/>
</dbReference>
<dbReference type="GO" id="GO:0046872">
    <property type="term" value="F:metal ion binding"/>
    <property type="evidence" value="ECO:0007669"/>
    <property type="project" value="UniProtKB-KW"/>
</dbReference>
<dbReference type="STRING" id="644284.Arch_0831"/>
<organism evidence="6 7">
    <name type="scientific">Arcanobacterium haemolyticum (strain ATCC 9345 / DSM 20595 / CCM 5947 / CCUG 17215 / LMG 16163 / NBRC 15585 / NCTC 8452 / 11018)</name>
    <dbReference type="NCBI Taxonomy" id="644284"/>
    <lineage>
        <taxon>Bacteria</taxon>
        <taxon>Bacillati</taxon>
        <taxon>Actinomycetota</taxon>
        <taxon>Actinomycetes</taxon>
        <taxon>Actinomycetales</taxon>
        <taxon>Actinomycetaceae</taxon>
        <taxon>Arcanobacterium</taxon>
    </lineage>
</organism>
<feature type="domain" description="Metallo-beta-lactamase" evidence="5">
    <location>
        <begin position="12"/>
        <end position="220"/>
    </location>
</feature>
<dbReference type="Pfam" id="PF00753">
    <property type="entry name" value="Lactamase_B"/>
    <property type="match status" value="1"/>
</dbReference>
<dbReference type="Gene3D" id="3.60.15.10">
    <property type="entry name" value="Ribonuclease Z/Hydroxyacylglutathione hydrolase-like"/>
    <property type="match status" value="1"/>
</dbReference>
<sequence length="241" mass="26375">MLFLRYDQTFLQENTYILADDDERVALVVDPGAGSATWVKNTLAELNLTLGAVLLTHGHPDHVWDSQKVAAGAPVYISQPDAYRMEDPNSHLPADPGRELALERLGGQSWVKPENLQLLPAEIFSQAVSLVPGIPLRAVPAPGHTEGSTIFICQGEITHAPYSVMMPTGRLESFMLGGDVIFNGGIGRTDMPGGDEYQMASTLRFIVQVIKPETYIFPGHGPQTMLFHETRHSPFLHSAMS</sequence>
<evidence type="ECO:0000259" key="5">
    <source>
        <dbReference type="SMART" id="SM00849"/>
    </source>
</evidence>
<dbReference type="InterPro" id="IPR001279">
    <property type="entry name" value="Metallo-B-lactamas"/>
</dbReference>
<dbReference type="InterPro" id="IPR036866">
    <property type="entry name" value="RibonucZ/Hydroxyglut_hydro"/>
</dbReference>
<dbReference type="InterPro" id="IPR051453">
    <property type="entry name" value="MBL_Glyoxalase_II"/>
</dbReference>
<dbReference type="SMART" id="SM00849">
    <property type="entry name" value="Lactamase_B"/>
    <property type="match status" value="1"/>
</dbReference>
<dbReference type="EMBL" id="CP002045">
    <property type="protein sequence ID" value="ADH92557.1"/>
    <property type="molecule type" value="Genomic_DNA"/>
</dbReference>
<evidence type="ECO:0000256" key="1">
    <source>
        <dbReference type="ARBA" id="ARBA00001947"/>
    </source>
</evidence>
<dbReference type="GO" id="GO:0016787">
    <property type="term" value="F:hydrolase activity"/>
    <property type="evidence" value="ECO:0007669"/>
    <property type="project" value="UniProtKB-KW"/>
</dbReference>
<dbReference type="SUPFAM" id="SSF56281">
    <property type="entry name" value="Metallo-hydrolase/oxidoreductase"/>
    <property type="match status" value="1"/>
</dbReference>
<protein>
    <submittedName>
        <fullName evidence="6">Zn-dependent hydrolase, glyoxylase</fullName>
    </submittedName>
</protein>
<evidence type="ECO:0000256" key="2">
    <source>
        <dbReference type="ARBA" id="ARBA00022723"/>
    </source>
</evidence>
<dbReference type="AlphaFoldDB" id="D7BNQ8"/>
<evidence type="ECO:0000256" key="4">
    <source>
        <dbReference type="ARBA" id="ARBA00022833"/>
    </source>
</evidence>
<dbReference type="KEGG" id="ahe:Arch_0831"/>
<dbReference type="PANTHER" id="PTHR46233:SF3">
    <property type="entry name" value="HYDROXYACYLGLUTATHIONE HYDROLASE GLOC"/>
    <property type="match status" value="1"/>
</dbReference>
<accession>D7BNQ8</accession>
<evidence type="ECO:0000313" key="6">
    <source>
        <dbReference type="EMBL" id="ADH92557.1"/>
    </source>
</evidence>
<dbReference type="RefSeq" id="WP_013170053.1">
    <property type="nucleotide sequence ID" value="NC_014218.1"/>
</dbReference>
<proteinExistence type="predicted"/>
<dbReference type="PANTHER" id="PTHR46233">
    <property type="entry name" value="HYDROXYACYLGLUTATHIONE HYDROLASE GLOC"/>
    <property type="match status" value="1"/>
</dbReference>